<dbReference type="EMBL" id="JABFAC010000010">
    <property type="protein sequence ID" value="MBA0626550.1"/>
    <property type="molecule type" value="Genomic_DNA"/>
</dbReference>
<comment type="caution">
    <text evidence="2">The sequence shown here is derived from an EMBL/GenBank/DDBJ whole genome shotgun (WGS) entry which is preliminary data.</text>
</comment>
<dbReference type="AlphaFoldDB" id="A0A7J8SL60"/>
<organism evidence="2 3">
    <name type="scientific">Gossypium davidsonii</name>
    <name type="common">Davidson's cotton</name>
    <name type="synonym">Gossypium klotzschianum subsp. davidsonii</name>
    <dbReference type="NCBI Taxonomy" id="34287"/>
    <lineage>
        <taxon>Eukaryota</taxon>
        <taxon>Viridiplantae</taxon>
        <taxon>Streptophyta</taxon>
        <taxon>Embryophyta</taxon>
        <taxon>Tracheophyta</taxon>
        <taxon>Spermatophyta</taxon>
        <taxon>Magnoliopsida</taxon>
        <taxon>eudicotyledons</taxon>
        <taxon>Gunneridae</taxon>
        <taxon>Pentapetalae</taxon>
        <taxon>rosids</taxon>
        <taxon>malvids</taxon>
        <taxon>Malvales</taxon>
        <taxon>Malvaceae</taxon>
        <taxon>Malvoideae</taxon>
        <taxon>Gossypium</taxon>
    </lineage>
</organism>
<evidence type="ECO:0000313" key="3">
    <source>
        <dbReference type="Proteomes" id="UP000593561"/>
    </source>
</evidence>
<dbReference type="Proteomes" id="UP000593561">
    <property type="component" value="Unassembled WGS sequence"/>
</dbReference>
<feature type="region of interest" description="Disordered" evidence="1">
    <location>
        <begin position="1"/>
        <end position="53"/>
    </location>
</feature>
<keyword evidence="3" id="KW-1185">Reference proteome</keyword>
<sequence length="87" mass="10101">SSSNNSINLEDIKVTSYKSDGENSSTDKDENIDIPKPMKTDQTYQDLNGKRKSDYDTLEDDYLRSFNRNCFNRNCEQVENTTRMFGN</sequence>
<gene>
    <name evidence="2" type="ORF">Godav_004204</name>
</gene>
<proteinExistence type="predicted"/>
<accession>A0A7J8SL60</accession>
<protein>
    <submittedName>
        <fullName evidence="2">Uncharacterized protein</fullName>
    </submittedName>
</protein>
<evidence type="ECO:0000313" key="2">
    <source>
        <dbReference type="EMBL" id="MBA0626550.1"/>
    </source>
</evidence>
<evidence type="ECO:0000256" key="1">
    <source>
        <dbReference type="SAM" id="MobiDB-lite"/>
    </source>
</evidence>
<feature type="non-terminal residue" evidence="2">
    <location>
        <position position="1"/>
    </location>
</feature>
<feature type="compositionally biased region" description="Basic and acidic residues" evidence="1">
    <location>
        <begin position="19"/>
        <end position="39"/>
    </location>
</feature>
<reference evidence="2 3" key="1">
    <citation type="journal article" date="2019" name="Genome Biol. Evol.">
        <title>Insights into the evolution of the New World diploid cottons (Gossypium, subgenus Houzingenia) based on genome sequencing.</title>
        <authorList>
            <person name="Grover C.E."/>
            <person name="Arick M.A. 2nd"/>
            <person name="Thrash A."/>
            <person name="Conover J.L."/>
            <person name="Sanders W.S."/>
            <person name="Peterson D.G."/>
            <person name="Frelichowski J.E."/>
            <person name="Scheffler J.A."/>
            <person name="Scheffler B.E."/>
            <person name="Wendel J.F."/>
        </authorList>
    </citation>
    <scope>NUCLEOTIDE SEQUENCE [LARGE SCALE GENOMIC DNA]</scope>
    <source>
        <strain evidence="2">27</strain>
        <tissue evidence="2">Leaf</tissue>
    </source>
</reference>
<name>A0A7J8SL60_GOSDV</name>